<reference evidence="2" key="2">
    <citation type="submission" date="2013-04" db="EMBL/GenBank/DDBJ databases">
        <title>Bisphenol A degrading Sphingobium sp. strain BiD32.</title>
        <authorList>
            <person name="Nielsen J.L."/>
            <person name="Zhou N.A."/>
            <person name="Kjeldal H."/>
        </authorList>
    </citation>
    <scope>NUCLEOTIDE SEQUENCE [LARGE SCALE GENOMIC DNA]</scope>
    <source>
        <strain evidence="2">BiD32</strain>
    </source>
</reference>
<dbReference type="EMBL" id="CAVK010000042">
    <property type="protein sequence ID" value="CCW16568.1"/>
    <property type="molecule type" value="Genomic_DNA"/>
</dbReference>
<sequence>MSDDELVSHPHSAMHLHGFLTYTMSGPTDERFCRRYGDPPNGCTCVDRAGCTIRKRRG</sequence>
<evidence type="ECO:0000313" key="1">
    <source>
        <dbReference type="EMBL" id="CCW16568.1"/>
    </source>
</evidence>
<gene>
    <name evidence="1" type="ORF">EBBID32_9040</name>
</gene>
<name>N1MM53_9SPHN</name>
<evidence type="ECO:0000313" key="2">
    <source>
        <dbReference type="Proteomes" id="UP000013201"/>
    </source>
</evidence>
<dbReference type="Proteomes" id="UP000013201">
    <property type="component" value="Unassembled WGS sequence"/>
</dbReference>
<protein>
    <submittedName>
        <fullName evidence="1">Uncharacterized protein</fullName>
    </submittedName>
</protein>
<keyword evidence="2" id="KW-1185">Reference proteome</keyword>
<reference evidence="1 2" key="1">
    <citation type="submission" date="2013-03" db="EMBL/GenBank/DDBJ databases">
        <authorList>
            <person name="Le V."/>
        </authorList>
    </citation>
    <scope>NUCLEOTIDE SEQUENCE [LARGE SCALE GENOMIC DNA]</scope>
    <source>
        <strain evidence="1 2">BiD32</strain>
    </source>
</reference>
<organism evidence="1 2">
    <name type="scientific">Sphingobium indicum BiD32</name>
    <dbReference type="NCBI Taxonomy" id="1301087"/>
    <lineage>
        <taxon>Bacteria</taxon>
        <taxon>Pseudomonadati</taxon>
        <taxon>Pseudomonadota</taxon>
        <taxon>Alphaproteobacteria</taxon>
        <taxon>Sphingomonadales</taxon>
        <taxon>Sphingomonadaceae</taxon>
        <taxon>Sphingobium</taxon>
    </lineage>
</organism>
<dbReference type="AlphaFoldDB" id="N1MM53"/>
<comment type="caution">
    <text evidence="1">The sequence shown here is derived from an EMBL/GenBank/DDBJ whole genome shotgun (WGS) entry which is preliminary data.</text>
</comment>
<accession>N1MM53</accession>
<proteinExistence type="predicted"/>